<dbReference type="AlphaFoldDB" id="A0A023X7A9"/>
<proteinExistence type="predicted"/>
<keyword evidence="2" id="KW-0614">Plasmid</keyword>
<name>A0A023X7A9_RUBRA</name>
<sequence>MKRSPASPDRTAERPLRALGGLLVLQGLGLVGLGLFELRGALASGLGEVFSVEPLLRGAPEALALVLFVPATFLMVLSGLLFLLGSRRVWTPAALSQTLALGGGLWLYAGPAPYYVYLLLAASVLCVLYLNSQSVRGLLHDAPPARDRSGGVV</sequence>
<keyword evidence="1" id="KW-0472">Membrane</keyword>
<evidence type="ECO:0000313" key="3">
    <source>
        <dbReference type="EMBL" id="MDX5895463.1"/>
    </source>
</evidence>
<feature type="transmembrane region" description="Helical" evidence="1">
    <location>
        <begin position="62"/>
        <end position="84"/>
    </location>
</feature>
<dbReference type="Proteomes" id="UP000025229">
    <property type="component" value="Plasmid 2"/>
</dbReference>
<dbReference type="KEGG" id="rrd:RradSPS_3044"/>
<dbReference type="EMBL" id="JAWXXX010000003">
    <property type="protein sequence ID" value="MDX5895463.1"/>
    <property type="molecule type" value="Genomic_DNA"/>
</dbReference>
<protein>
    <submittedName>
        <fullName evidence="2">Uncharacterized protein</fullName>
    </submittedName>
</protein>
<evidence type="ECO:0000256" key="1">
    <source>
        <dbReference type="SAM" id="Phobius"/>
    </source>
</evidence>
<dbReference type="RefSeq" id="WP_041339104.1">
    <property type="nucleotide sequence ID" value="NZ_JAWXXX010000003.1"/>
</dbReference>
<keyword evidence="1" id="KW-0812">Transmembrane</keyword>
<gene>
    <name evidence="2" type="ORF">RradSPS_3044</name>
    <name evidence="3" type="ORF">SIL72_15655</name>
</gene>
<keyword evidence="4" id="KW-1185">Reference proteome</keyword>
<reference evidence="2 4" key="1">
    <citation type="submission" date="2014-03" db="EMBL/GenBank/DDBJ databases">
        <title>Complete genome sequence of the Radio-Resistant Rubrobacter radiotolerans RSPS-4.</title>
        <authorList>
            <person name="Egas C.C."/>
            <person name="Barroso C.C."/>
            <person name="Froufe H.J.C."/>
            <person name="Pacheco J.J."/>
            <person name="Albuquerque L.L."/>
            <person name="da Costa M.M.S."/>
        </authorList>
    </citation>
    <scope>NUCLEOTIDE SEQUENCE [LARGE SCALE GENOMIC DNA]</scope>
    <source>
        <strain evidence="2 4">RSPS-4</strain>
        <plasmid evidence="2 4">2</plasmid>
    </source>
</reference>
<dbReference type="HOGENOM" id="CLU_1711917_0_0_11"/>
<reference evidence="3" key="2">
    <citation type="submission" date="2023-11" db="EMBL/GenBank/DDBJ databases">
        <title>MicrobeMod: A computational toolkit for identifying prokaryotic methylation and restriction-modification with nanopore sequencing.</title>
        <authorList>
            <person name="Crits-Christoph A."/>
            <person name="Kang S.C."/>
            <person name="Lee H."/>
            <person name="Ostrov N."/>
        </authorList>
    </citation>
    <scope>NUCLEOTIDE SEQUENCE</scope>
    <source>
        <strain evidence="3">ATCC 51242</strain>
    </source>
</reference>
<dbReference type="Proteomes" id="UP001281130">
    <property type="component" value="Unassembled WGS sequence"/>
</dbReference>
<keyword evidence="1" id="KW-1133">Transmembrane helix</keyword>
<evidence type="ECO:0000313" key="2">
    <source>
        <dbReference type="EMBL" id="AHY48327.1"/>
    </source>
</evidence>
<geneLocation type="plasmid" evidence="2">
    <name>2</name>
</geneLocation>
<evidence type="ECO:0000313" key="4">
    <source>
        <dbReference type="Proteomes" id="UP000025229"/>
    </source>
</evidence>
<accession>A0A023X7A9</accession>
<feature type="transmembrane region" description="Helical" evidence="1">
    <location>
        <begin position="21"/>
        <end position="42"/>
    </location>
</feature>
<organism evidence="2 4">
    <name type="scientific">Rubrobacter radiotolerans</name>
    <name type="common">Arthrobacter radiotolerans</name>
    <dbReference type="NCBI Taxonomy" id="42256"/>
    <lineage>
        <taxon>Bacteria</taxon>
        <taxon>Bacillati</taxon>
        <taxon>Actinomycetota</taxon>
        <taxon>Rubrobacteria</taxon>
        <taxon>Rubrobacterales</taxon>
        <taxon>Rubrobacteraceae</taxon>
        <taxon>Rubrobacter</taxon>
    </lineage>
</organism>
<dbReference type="EMBL" id="CP007516">
    <property type="protein sequence ID" value="AHY48327.1"/>
    <property type="molecule type" value="Genomic_DNA"/>
</dbReference>